<keyword evidence="5" id="KW-1185">Reference proteome</keyword>
<dbReference type="PROSITE" id="PS51257">
    <property type="entry name" value="PROKAR_LIPOPROTEIN"/>
    <property type="match status" value="1"/>
</dbReference>
<gene>
    <name evidence="4" type="ORF">SAMN04515671_1627</name>
</gene>
<feature type="signal peptide" evidence="2">
    <location>
        <begin position="1"/>
        <end position="26"/>
    </location>
</feature>
<keyword evidence="4" id="KW-0346">Stress response</keyword>
<dbReference type="RefSeq" id="WP_090475518.1">
    <property type="nucleotide sequence ID" value="NZ_LT629710.1"/>
</dbReference>
<feature type="region of interest" description="Disordered" evidence="1">
    <location>
        <begin position="26"/>
        <end position="60"/>
    </location>
</feature>
<keyword evidence="2" id="KW-0732">Signal</keyword>
<evidence type="ECO:0000259" key="3">
    <source>
        <dbReference type="Pfam" id="PF03724"/>
    </source>
</evidence>
<dbReference type="EMBL" id="LT629710">
    <property type="protein sequence ID" value="SDO66247.1"/>
    <property type="molecule type" value="Genomic_DNA"/>
</dbReference>
<dbReference type="Proteomes" id="UP000198741">
    <property type="component" value="Chromosome I"/>
</dbReference>
<evidence type="ECO:0000256" key="2">
    <source>
        <dbReference type="SAM" id="SignalP"/>
    </source>
</evidence>
<dbReference type="Gene3D" id="2.40.128.270">
    <property type="match status" value="1"/>
</dbReference>
<dbReference type="InterPro" id="IPR005184">
    <property type="entry name" value="DUF306_Meta_HslJ"/>
</dbReference>
<evidence type="ECO:0000313" key="4">
    <source>
        <dbReference type="EMBL" id="SDO66247.1"/>
    </source>
</evidence>
<sequence length="189" mass="18433">MTAFLRASVAAAVLMAVVGCAGPATSATSSSGASSPGHMSSAPSTGSVTPTGHPADFHAPAGAVGQWRSITIVGHALIPGSHVDLGLAADGAFVLQSACNAMDGRLTGTGPTFTPGPDMATSAMGCASAPSAQDQWLAAVFSAPMTLTVNHGQLVIAQGTVVMTFRKTGSLDTSVSITVPVASTAVGGP</sequence>
<feature type="domain" description="DUF306" evidence="3">
    <location>
        <begin position="65"/>
        <end position="166"/>
    </location>
</feature>
<protein>
    <submittedName>
        <fullName evidence="4">Heat shock protein HslJ</fullName>
    </submittedName>
</protein>
<dbReference type="InterPro" id="IPR038670">
    <property type="entry name" value="HslJ-like_sf"/>
</dbReference>
<accession>A0A1H0LDG8</accession>
<proteinExistence type="predicted"/>
<feature type="chain" id="PRO_5009249944" evidence="2">
    <location>
        <begin position="27"/>
        <end position="189"/>
    </location>
</feature>
<dbReference type="Pfam" id="PF03724">
    <property type="entry name" value="META"/>
    <property type="match status" value="1"/>
</dbReference>
<evidence type="ECO:0000313" key="5">
    <source>
        <dbReference type="Proteomes" id="UP000198741"/>
    </source>
</evidence>
<name>A0A1H0LDG8_9ACTN</name>
<feature type="compositionally biased region" description="Low complexity" evidence="1">
    <location>
        <begin position="26"/>
        <end position="45"/>
    </location>
</feature>
<reference evidence="4 5" key="1">
    <citation type="submission" date="2016-10" db="EMBL/GenBank/DDBJ databases">
        <authorList>
            <person name="de Groot N.N."/>
        </authorList>
    </citation>
    <scope>NUCLEOTIDE SEQUENCE [LARGE SCALE GENOMIC DNA]</scope>
    <source>
        <strain evidence="5">P4-7,KCTC 19426,CECT 7604</strain>
    </source>
</reference>
<evidence type="ECO:0000256" key="1">
    <source>
        <dbReference type="SAM" id="MobiDB-lite"/>
    </source>
</evidence>
<dbReference type="AlphaFoldDB" id="A0A1H0LDG8"/>
<organism evidence="4 5">
    <name type="scientific">Nakamurella panacisegetis</name>
    <dbReference type="NCBI Taxonomy" id="1090615"/>
    <lineage>
        <taxon>Bacteria</taxon>
        <taxon>Bacillati</taxon>
        <taxon>Actinomycetota</taxon>
        <taxon>Actinomycetes</taxon>
        <taxon>Nakamurellales</taxon>
        <taxon>Nakamurellaceae</taxon>
        <taxon>Nakamurella</taxon>
    </lineage>
</organism>
<dbReference type="STRING" id="1090615.SAMN04515671_1627"/>